<dbReference type="EMBL" id="KB469300">
    <property type="protein sequence ID" value="EPQ56634.1"/>
    <property type="molecule type" value="Genomic_DNA"/>
</dbReference>
<dbReference type="Pfam" id="PF00646">
    <property type="entry name" value="F-box"/>
    <property type="match status" value="1"/>
</dbReference>
<dbReference type="AlphaFoldDB" id="S7RTZ5"/>
<protein>
    <recommendedName>
        <fullName evidence="1">F-box domain-containing protein</fullName>
    </recommendedName>
</protein>
<reference evidence="2 3" key="1">
    <citation type="journal article" date="2012" name="Science">
        <title>The Paleozoic origin of enzymatic lignin decomposition reconstructed from 31 fungal genomes.</title>
        <authorList>
            <person name="Floudas D."/>
            <person name="Binder M."/>
            <person name="Riley R."/>
            <person name="Barry K."/>
            <person name="Blanchette R.A."/>
            <person name="Henrissat B."/>
            <person name="Martinez A.T."/>
            <person name="Otillar R."/>
            <person name="Spatafora J.W."/>
            <person name="Yadav J.S."/>
            <person name="Aerts A."/>
            <person name="Benoit I."/>
            <person name="Boyd A."/>
            <person name="Carlson A."/>
            <person name="Copeland A."/>
            <person name="Coutinho P.M."/>
            <person name="de Vries R.P."/>
            <person name="Ferreira P."/>
            <person name="Findley K."/>
            <person name="Foster B."/>
            <person name="Gaskell J."/>
            <person name="Glotzer D."/>
            <person name="Gorecki P."/>
            <person name="Heitman J."/>
            <person name="Hesse C."/>
            <person name="Hori C."/>
            <person name="Igarashi K."/>
            <person name="Jurgens J.A."/>
            <person name="Kallen N."/>
            <person name="Kersten P."/>
            <person name="Kohler A."/>
            <person name="Kuees U."/>
            <person name="Kumar T.K.A."/>
            <person name="Kuo A."/>
            <person name="LaButti K."/>
            <person name="Larrondo L.F."/>
            <person name="Lindquist E."/>
            <person name="Ling A."/>
            <person name="Lombard V."/>
            <person name="Lucas S."/>
            <person name="Lundell T."/>
            <person name="Martin R."/>
            <person name="McLaughlin D.J."/>
            <person name="Morgenstern I."/>
            <person name="Morin E."/>
            <person name="Murat C."/>
            <person name="Nagy L.G."/>
            <person name="Nolan M."/>
            <person name="Ohm R.A."/>
            <person name="Patyshakuliyeva A."/>
            <person name="Rokas A."/>
            <person name="Ruiz-Duenas F.J."/>
            <person name="Sabat G."/>
            <person name="Salamov A."/>
            <person name="Samejima M."/>
            <person name="Schmutz J."/>
            <person name="Slot J.C."/>
            <person name="St John F."/>
            <person name="Stenlid J."/>
            <person name="Sun H."/>
            <person name="Sun S."/>
            <person name="Syed K."/>
            <person name="Tsang A."/>
            <person name="Wiebenga A."/>
            <person name="Young D."/>
            <person name="Pisabarro A."/>
            <person name="Eastwood D.C."/>
            <person name="Martin F."/>
            <person name="Cullen D."/>
            <person name="Grigoriev I.V."/>
            <person name="Hibbett D.S."/>
        </authorList>
    </citation>
    <scope>NUCLEOTIDE SEQUENCE [LARGE SCALE GENOMIC DNA]</scope>
    <source>
        <strain evidence="2 3">ATCC 11539</strain>
    </source>
</reference>
<dbReference type="OMA" id="NLWQCAC"/>
<dbReference type="HOGENOM" id="CLU_545196_0_0_1"/>
<dbReference type="SUPFAM" id="SSF81383">
    <property type="entry name" value="F-box domain"/>
    <property type="match status" value="1"/>
</dbReference>
<accession>S7RTZ5</accession>
<dbReference type="CDD" id="cd09917">
    <property type="entry name" value="F-box_SF"/>
    <property type="match status" value="1"/>
</dbReference>
<dbReference type="KEGG" id="gtr:GLOTRDRAFT_93028"/>
<proteinExistence type="predicted"/>
<keyword evidence="3" id="KW-1185">Reference proteome</keyword>
<name>S7RTZ5_GLOTA</name>
<dbReference type="GeneID" id="19309439"/>
<dbReference type="Proteomes" id="UP000030669">
    <property type="component" value="Unassembled WGS sequence"/>
</dbReference>
<evidence type="ECO:0000313" key="3">
    <source>
        <dbReference type="Proteomes" id="UP000030669"/>
    </source>
</evidence>
<dbReference type="InterPro" id="IPR001810">
    <property type="entry name" value="F-box_dom"/>
</dbReference>
<feature type="domain" description="F-box" evidence="1">
    <location>
        <begin position="30"/>
        <end position="61"/>
    </location>
</feature>
<dbReference type="RefSeq" id="XP_007865336.1">
    <property type="nucleotide sequence ID" value="XM_007867145.1"/>
</dbReference>
<dbReference type="STRING" id="670483.S7RTZ5"/>
<evidence type="ECO:0000259" key="1">
    <source>
        <dbReference type="Pfam" id="PF00646"/>
    </source>
</evidence>
<dbReference type="InterPro" id="IPR036047">
    <property type="entry name" value="F-box-like_dom_sf"/>
</dbReference>
<organism evidence="2 3">
    <name type="scientific">Gloeophyllum trabeum (strain ATCC 11539 / FP-39264 / Madison 617)</name>
    <name type="common">Brown rot fungus</name>
    <dbReference type="NCBI Taxonomy" id="670483"/>
    <lineage>
        <taxon>Eukaryota</taxon>
        <taxon>Fungi</taxon>
        <taxon>Dikarya</taxon>
        <taxon>Basidiomycota</taxon>
        <taxon>Agaricomycotina</taxon>
        <taxon>Agaricomycetes</taxon>
        <taxon>Gloeophyllales</taxon>
        <taxon>Gloeophyllaceae</taxon>
        <taxon>Gloeophyllum</taxon>
    </lineage>
</organism>
<evidence type="ECO:0000313" key="2">
    <source>
        <dbReference type="EMBL" id="EPQ56634.1"/>
    </source>
</evidence>
<dbReference type="OrthoDB" id="2735181at2759"/>
<sequence length="500" mass="56481">MTNVQPTAIFFPAPTSRYWTRSKAMNFLKVSYDVQAEILQYLLPQELASCSATSKRMHRLCVPFLASGVIIKGEDALSFANQTLAFCRWIQTKKSSEGTVDRCTYLRSLALYNLREVWLQNQPPDESLKAALSMLTEVLAKATNLRHFSVSGFDILLATCPRIKDILSHSCGSLTSICIGETGPGPAILRVLWKLKGVPGIHLRATSGTREQISFMEWLREKKLIIPSMEAGIRKSKVKTCFPRTQELILEGIAIPAALLSYLFPNIRLLIWMEGYSILMPCQWSGPRAALKWDSLDRLMSDFLTVAHRGVFCPVRRLDLCFPRINGSIFKVPVEKFEEYLLETLQRTSPVALSVCLHTQASNGFYERVARACPRLKFLEICLAPNSKFLTPPSGQVFPEVSAADVLPALCKGLASVQIAYMSVLFFSRDFITKDMAASITTGIRSLQFLEVMNFQESMDLRLEKRLVWYEVKSVAGGERCVMEVDENRGKAWREYWQNQ</sequence>
<dbReference type="SUPFAM" id="SSF52047">
    <property type="entry name" value="RNI-like"/>
    <property type="match status" value="1"/>
</dbReference>
<gene>
    <name evidence="2" type="ORF">GLOTRDRAFT_93028</name>
</gene>